<feature type="domain" description="LysM" evidence="4">
    <location>
        <begin position="109"/>
        <end position="156"/>
    </location>
</feature>
<feature type="compositionally biased region" description="Basic and acidic residues" evidence="2">
    <location>
        <begin position="173"/>
        <end position="191"/>
    </location>
</feature>
<sequence length="316" mass="34944">MRRHVLPIAAALALSACTTPPPAPPPAPPEARPQPATEVAPRPPPTAAEQQQAQKIALHVADLLEAGNEEEARSEIDRALLLDPNNKLAQNFLRQMTVDPLAALGAESFAYTVRPGETLSRIAGRFMGDIYAFYLLARYNDVRVPRLVSSGQTIRVPGRTPPPEVIRPPRQTAEPKPKSPRPVVEREERESTPPPAAPPPPPVQPPPQDVVTPAEKAYREGIAAQRSGNRERAYQQFRQAAQLDPAHPDARAKADQVRRELVLQHERNARGAFARQDLDGAIRSWERVLELDPGNDTARLEKQKAQKLQQRINDVR</sequence>
<dbReference type="PROSITE" id="PS50005">
    <property type="entry name" value="TPR"/>
    <property type="match status" value="1"/>
</dbReference>
<dbReference type="SMART" id="SM00028">
    <property type="entry name" value="TPR"/>
    <property type="match status" value="2"/>
</dbReference>
<dbReference type="InterPro" id="IPR018392">
    <property type="entry name" value="LysM"/>
</dbReference>
<dbReference type="SMART" id="SM00257">
    <property type="entry name" value="LysM"/>
    <property type="match status" value="1"/>
</dbReference>
<name>A0A9D7DWF1_9PROT</name>
<dbReference type="Gene3D" id="1.25.40.10">
    <property type="entry name" value="Tetratricopeptide repeat domain"/>
    <property type="match status" value="1"/>
</dbReference>
<feature type="compositionally biased region" description="Pro residues" evidence="2">
    <location>
        <begin position="192"/>
        <end position="208"/>
    </location>
</feature>
<keyword evidence="1" id="KW-0802">TPR repeat</keyword>
<dbReference type="PROSITE" id="PS51782">
    <property type="entry name" value="LYSM"/>
    <property type="match status" value="1"/>
</dbReference>
<dbReference type="Proteomes" id="UP000807785">
    <property type="component" value="Unassembled WGS sequence"/>
</dbReference>
<comment type="caution">
    <text evidence="5">The sequence shown here is derived from an EMBL/GenBank/DDBJ whole genome shotgun (WGS) entry which is preliminary data.</text>
</comment>
<dbReference type="CDD" id="cd00118">
    <property type="entry name" value="LysM"/>
    <property type="match status" value="1"/>
</dbReference>
<evidence type="ECO:0000313" key="6">
    <source>
        <dbReference type="Proteomes" id="UP000807785"/>
    </source>
</evidence>
<feature type="repeat" description="TPR" evidence="1">
    <location>
        <begin position="214"/>
        <end position="247"/>
    </location>
</feature>
<evidence type="ECO:0000313" key="5">
    <source>
        <dbReference type="EMBL" id="MBK6972090.1"/>
    </source>
</evidence>
<feature type="chain" id="PRO_5038823456" evidence="3">
    <location>
        <begin position="24"/>
        <end position="316"/>
    </location>
</feature>
<feature type="compositionally biased region" description="Pro residues" evidence="2">
    <location>
        <begin position="19"/>
        <end position="32"/>
    </location>
</feature>
<keyword evidence="3" id="KW-0732">Signal</keyword>
<organism evidence="5 6">
    <name type="scientific">Candidatus Methylophosphatis roskildensis</name>
    <dbReference type="NCBI Taxonomy" id="2899263"/>
    <lineage>
        <taxon>Bacteria</taxon>
        <taxon>Pseudomonadati</taxon>
        <taxon>Pseudomonadota</taxon>
        <taxon>Betaproteobacteria</taxon>
        <taxon>Nitrosomonadales</taxon>
        <taxon>Sterolibacteriaceae</taxon>
        <taxon>Candidatus Methylophosphatis</taxon>
    </lineage>
</organism>
<dbReference type="PRINTS" id="PR01217">
    <property type="entry name" value="PRICHEXTENSN"/>
</dbReference>
<reference evidence="6" key="1">
    <citation type="journal article" date="2021" name="Nat. Commun.">
        <title>Connecting structure to function with the recovery of over 1000 high-quality metagenome-assembled genomes from activated sludge using long-read sequencing.</title>
        <authorList>
            <person name="Singleton C.M."/>
            <person name="Petriglieri F."/>
            <person name="Kristensen J.M."/>
            <person name="Kirkegaard R.H."/>
            <person name="Michaelsen T.Y."/>
            <person name="Andersen M.H."/>
            <person name="Kondrotaite Z."/>
            <person name="Karst S.M."/>
            <person name="Dueholm M.S."/>
            <person name="Nielsen P.H."/>
            <person name="Albertsen M."/>
        </authorList>
    </citation>
    <scope>NUCLEOTIDE SEQUENCE [LARGE SCALE GENOMIC DNA]</scope>
</reference>
<dbReference type="Pfam" id="PF01476">
    <property type="entry name" value="LysM"/>
    <property type="match status" value="1"/>
</dbReference>
<protein>
    <submittedName>
        <fullName evidence="5">LysM peptidoglycan-binding domain-containing protein</fullName>
    </submittedName>
</protein>
<feature type="signal peptide" evidence="3">
    <location>
        <begin position="1"/>
        <end position="23"/>
    </location>
</feature>
<evidence type="ECO:0000259" key="4">
    <source>
        <dbReference type="PROSITE" id="PS51782"/>
    </source>
</evidence>
<dbReference type="InterPro" id="IPR019734">
    <property type="entry name" value="TPR_rpt"/>
</dbReference>
<dbReference type="AlphaFoldDB" id="A0A9D7DWF1"/>
<dbReference type="InterPro" id="IPR011990">
    <property type="entry name" value="TPR-like_helical_dom_sf"/>
</dbReference>
<dbReference type="PROSITE" id="PS51257">
    <property type="entry name" value="PROKAR_LIPOPROTEIN"/>
    <property type="match status" value="1"/>
</dbReference>
<gene>
    <name evidence="5" type="ORF">IPH26_03765</name>
</gene>
<evidence type="ECO:0000256" key="3">
    <source>
        <dbReference type="SAM" id="SignalP"/>
    </source>
</evidence>
<evidence type="ECO:0000256" key="2">
    <source>
        <dbReference type="SAM" id="MobiDB-lite"/>
    </source>
</evidence>
<feature type="region of interest" description="Disordered" evidence="2">
    <location>
        <begin position="15"/>
        <end position="49"/>
    </location>
</feature>
<evidence type="ECO:0000256" key="1">
    <source>
        <dbReference type="PROSITE-ProRule" id="PRU00339"/>
    </source>
</evidence>
<proteinExistence type="predicted"/>
<dbReference type="SUPFAM" id="SSF48452">
    <property type="entry name" value="TPR-like"/>
    <property type="match status" value="1"/>
</dbReference>
<dbReference type="EMBL" id="JADJEV010000002">
    <property type="protein sequence ID" value="MBK6972090.1"/>
    <property type="molecule type" value="Genomic_DNA"/>
</dbReference>
<dbReference type="Gene3D" id="3.10.350.10">
    <property type="entry name" value="LysM domain"/>
    <property type="match status" value="1"/>
</dbReference>
<feature type="region of interest" description="Disordered" evidence="2">
    <location>
        <begin position="153"/>
        <end position="211"/>
    </location>
</feature>
<accession>A0A9D7DWF1</accession>
<dbReference type="InterPro" id="IPR036779">
    <property type="entry name" value="LysM_dom_sf"/>
</dbReference>